<reference evidence="1" key="2">
    <citation type="submission" date="2020-11" db="EMBL/GenBank/DDBJ databases">
        <authorList>
            <person name="McCartney M.A."/>
            <person name="Auch B."/>
            <person name="Kono T."/>
            <person name="Mallez S."/>
            <person name="Becker A."/>
            <person name="Gohl D.M."/>
            <person name="Silverstein K.A.T."/>
            <person name="Koren S."/>
            <person name="Bechman K.B."/>
            <person name="Herman A."/>
            <person name="Abrahante J.E."/>
            <person name="Garbe J."/>
        </authorList>
    </citation>
    <scope>NUCLEOTIDE SEQUENCE</scope>
    <source>
        <strain evidence="1">Duluth1</strain>
        <tissue evidence="1">Whole animal</tissue>
    </source>
</reference>
<proteinExistence type="predicted"/>
<accession>A0A9D4JD74</accession>
<evidence type="ECO:0000313" key="1">
    <source>
        <dbReference type="EMBL" id="KAH3803587.1"/>
    </source>
</evidence>
<dbReference type="EMBL" id="JAIWYP010000006">
    <property type="protein sequence ID" value="KAH3803587.1"/>
    <property type="molecule type" value="Genomic_DNA"/>
</dbReference>
<dbReference type="Proteomes" id="UP000828390">
    <property type="component" value="Unassembled WGS sequence"/>
</dbReference>
<protein>
    <submittedName>
        <fullName evidence="1">Uncharacterized protein</fullName>
    </submittedName>
</protein>
<evidence type="ECO:0000313" key="2">
    <source>
        <dbReference type="Proteomes" id="UP000828390"/>
    </source>
</evidence>
<comment type="caution">
    <text evidence="1">The sequence shown here is derived from an EMBL/GenBank/DDBJ whole genome shotgun (WGS) entry which is preliminary data.</text>
</comment>
<organism evidence="1 2">
    <name type="scientific">Dreissena polymorpha</name>
    <name type="common">Zebra mussel</name>
    <name type="synonym">Mytilus polymorpha</name>
    <dbReference type="NCBI Taxonomy" id="45954"/>
    <lineage>
        <taxon>Eukaryota</taxon>
        <taxon>Metazoa</taxon>
        <taxon>Spiralia</taxon>
        <taxon>Lophotrochozoa</taxon>
        <taxon>Mollusca</taxon>
        <taxon>Bivalvia</taxon>
        <taxon>Autobranchia</taxon>
        <taxon>Heteroconchia</taxon>
        <taxon>Euheterodonta</taxon>
        <taxon>Imparidentia</taxon>
        <taxon>Neoheterodontei</taxon>
        <taxon>Myida</taxon>
        <taxon>Dreissenoidea</taxon>
        <taxon>Dreissenidae</taxon>
        <taxon>Dreissena</taxon>
    </lineage>
</organism>
<reference evidence="1" key="1">
    <citation type="journal article" date="2019" name="bioRxiv">
        <title>The Genome of the Zebra Mussel, Dreissena polymorpha: A Resource for Invasive Species Research.</title>
        <authorList>
            <person name="McCartney M.A."/>
            <person name="Auch B."/>
            <person name="Kono T."/>
            <person name="Mallez S."/>
            <person name="Zhang Y."/>
            <person name="Obille A."/>
            <person name="Becker A."/>
            <person name="Abrahante J.E."/>
            <person name="Garbe J."/>
            <person name="Badalamenti J.P."/>
            <person name="Herman A."/>
            <person name="Mangelson H."/>
            <person name="Liachko I."/>
            <person name="Sullivan S."/>
            <person name="Sone E.D."/>
            <person name="Koren S."/>
            <person name="Silverstein K.A.T."/>
            <person name="Beckman K.B."/>
            <person name="Gohl D.M."/>
        </authorList>
    </citation>
    <scope>NUCLEOTIDE SEQUENCE</scope>
    <source>
        <strain evidence="1">Duluth1</strain>
        <tissue evidence="1">Whole animal</tissue>
    </source>
</reference>
<sequence>MDLDQSFLSELPLQHRQKVCKQIRQKQVYDTCFTRVQDQRGFQGFTNGLERM</sequence>
<name>A0A9D4JD74_DREPO</name>
<gene>
    <name evidence="1" type="ORF">DPMN_131852</name>
</gene>
<dbReference type="AlphaFoldDB" id="A0A9D4JD74"/>
<keyword evidence="2" id="KW-1185">Reference proteome</keyword>